<comment type="caution">
    <text evidence="1">The sequence shown here is derived from an EMBL/GenBank/DDBJ whole genome shotgun (WGS) entry which is preliminary data.</text>
</comment>
<proteinExistence type="predicted"/>
<keyword evidence="2" id="KW-1185">Reference proteome</keyword>
<name>A0ACB6QQL8_9PLEO</name>
<protein>
    <submittedName>
        <fullName evidence="1">Uncharacterized protein</fullName>
    </submittedName>
</protein>
<dbReference type="EMBL" id="MU003513">
    <property type="protein sequence ID" value="KAF2469216.1"/>
    <property type="molecule type" value="Genomic_DNA"/>
</dbReference>
<reference evidence="1" key="1">
    <citation type="journal article" date="2020" name="Stud. Mycol.">
        <title>101 Dothideomycetes genomes: a test case for predicting lifestyles and emergence of pathogens.</title>
        <authorList>
            <person name="Haridas S."/>
            <person name="Albert R."/>
            <person name="Binder M."/>
            <person name="Bloem J."/>
            <person name="Labutti K."/>
            <person name="Salamov A."/>
            <person name="Andreopoulos B."/>
            <person name="Baker S."/>
            <person name="Barry K."/>
            <person name="Bills G."/>
            <person name="Bluhm B."/>
            <person name="Cannon C."/>
            <person name="Castanera R."/>
            <person name="Culley D."/>
            <person name="Daum C."/>
            <person name="Ezra D."/>
            <person name="Gonzalez J."/>
            <person name="Henrissat B."/>
            <person name="Kuo A."/>
            <person name="Liang C."/>
            <person name="Lipzen A."/>
            <person name="Lutzoni F."/>
            <person name="Magnuson J."/>
            <person name="Mondo S."/>
            <person name="Nolan M."/>
            <person name="Ohm R."/>
            <person name="Pangilinan J."/>
            <person name="Park H.-J."/>
            <person name="Ramirez L."/>
            <person name="Alfaro M."/>
            <person name="Sun H."/>
            <person name="Tritt A."/>
            <person name="Yoshinaga Y."/>
            <person name="Zwiers L.-H."/>
            <person name="Turgeon B."/>
            <person name="Goodwin S."/>
            <person name="Spatafora J."/>
            <person name="Crous P."/>
            <person name="Grigoriev I."/>
        </authorList>
    </citation>
    <scope>NUCLEOTIDE SEQUENCE</scope>
    <source>
        <strain evidence="1">ATCC 200398</strain>
    </source>
</reference>
<dbReference type="Proteomes" id="UP000799755">
    <property type="component" value="Unassembled WGS sequence"/>
</dbReference>
<accession>A0ACB6QQL8</accession>
<evidence type="ECO:0000313" key="2">
    <source>
        <dbReference type="Proteomes" id="UP000799755"/>
    </source>
</evidence>
<gene>
    <name evidence="1" type="ORF">BDR25DRAFT_264442</name>
</gene>
<evidence type="ECO:0000313" key="1">
    <source>
        <dbReference type="EMBL" id="KAF2469216.1"/>
    </source>
</evidence>
<sequence>MGNTDDLDAAISRAEEALASTPLSHSDRAMYLAMYISNLGVLLSDRYQRRGNADDLDAAISKADEALASTPLNHSDRAMYLHNLGKGLAFRYERTGNAGDLDTAISKAEEALESTPLTHSNRAMHLNNLGSWLAARYTRTGNADDLDAAISKAEEAVASMPLNSSRRVMYLHNLGNRLYNRYTSSGNADDLDAAISKAEEAVAFTPLNHFDRGMRLNSLGNSLAARYQRTGNADDLDTAISKAEEAVASTPLGHSNRAMYLSNLGIKVFDRFKRTGNADDLEAAVSKTEEALTSTPLSYPGRAMYLSNLAVILSDRYQRRGNADNLDVAISKAEEALASTPLTHSNRAAHLNNLGNGLAARYASTGNGDDLDAAVSKAEEALTSTPLTHSDRAMRLHNVGNWLAARYWRTGHADDLDAAISRAEEAVASTPFNHSNRAICLHSFGIKLSDRYQRTGDAEDECAALDAFLQSSQCLASAPLERIRGARQALRILTRNGHWDQAHIVSETAVNLLPRVCSRFLSRDDQLHAVRQTSGLAADACSLSLQKGDVDEALRRIEFGRGFILGYLIDGQSDLSELKKTHLNLAKEYERLRLEAFRQVDSDERAIREQLSRARQEAERQLGDCERRIRKEPGFEHFLQPPSTEELTACASEGPIVIVNATDIGSDAILVLPSGPKAIALTEITSEAPEAFQKALGRNRAINDRGFQRDIESDVQPEHSAEFLSWLWLTCVKPVLQELACYSPSPASDKIQRVWWIGTGAASSLPFHAACQYHNGHINEAESCLGQIIPSYTPTIKALRNARKRSLAVGKFNSKDTSVLIVTMPTTPGQSALSGVVREQEAIAETIKQAYTIRPPLQHPTADEALRGIHESEIAHFACHGCADLMDPSNSHLLLQKNSDSGPVVDRLTVSALMGANPQGRAWLAYLSACSTAEIRVKSLADESIHMASAFQVAGFAHVIGSLWPAGDEVCVRVAKLFYKSLLRRNSTTDPNRAVAAALRDAVLQVRKEHGSGPSVWALYIHLGA</sequence>
<organism evidence="1 2">
    <name type="scientific">Lindgomyces ingoldianus</name>
    <dbReference type="NCBI Taxonomy" id="673940"/>
    <lineage>
        <taxon>Eukaryota</taxon>
        <taxon>Fungi</taxon>
        <taxon>Dikarya</taxon>
        <taxon>Ascomycota</taxon>
        <taxon>Pezizomycotina</taxon>
        <taxon>Dothideomycetes</taxon>
        <taxon>Pleosporomycetidae</taxon>
        <taxon>Pleosporales</taxon>
        <taxon>Lindgomycetaceae</taxon>
        <taxon>Lindgomyces</taxon>
    </lineage>
</organism>